<evidence type="ECO:0000313" key="2">
    <source>
        <dbReference type="EMBL" id="MFC7328090.1"/>
    </source>
</evidence>
<organism evidence="2 3">
    <name type="scientific">Marinactinospora rubrisoli</name>
    <dbReference type="NCBI Taxonomy" id="2715399"/>
    <lineage>
        <taxon>Bacteria</taxon>
        <taxon>Bacillati</taxon>
        <taxon>Actinomycetota</taxon>
        <taxon>Actinomycetes</taxon>
        <taxon>Streptosporangiales</taxon>
        <taxon>Nocardiopsidaceae</taxon>
        <taxon>Marinactinospora</taxon>
    </lineage>
</organism>
<feature type="compositionally biased region" description="Low complexity" evidence="1">
    <location>
        <begin position="204"/>
        <end position="214"/>
    </location>
</feature>
<feature type="region of interest" description="Disordered" evidence="1">
    <location>
        <begin position="204"/>
        <end position="223"/>
    </location>
</feature>
<reference evidence="3" key="1">
    <citation type="journal article" date="2019" name="Int. J. Syst. Evol. Microbiol.">
        <title>The Global Catalogue of Microorganisms (GCM) 10K type strain sequencing project: providing services to taxonomists for standard genome sequencing and annotation.</title>
        <authorList>
            <consortium name="The Broad Institute Genomics Platform"/>
            <consortium name="The Broad Institute Genome Sequencing Center for Infectious Disease"/>
            <person name="Wu L."/>
            <person name="Ma J."/>
        </authorList>
    </citation>
    <scope>NUCLEOTIDE SEQUENCE [LARGE SCALE GENOMIC DNA]</scope>
    <source>
        <strain evidence="3">CGMCC 4.7382</strain>
    </source>
</reference>
<comment type="caution">
    <text evidence="2">The sequence shown here is derived from an EMBL/GenBank/DDBJ whole genome shotgun (WGS) entry which is preliminary data.</text>
</comment>
<dbReference type="EMBL" id="JBHTBH010000004">
    <property type="protein sequence ID" value="MFC7328090.1"/>
    <property type="molecule type" value="Genomic_DNA"/>
</dbReference>
<dbReference type="RefSeq" id="WP_379870730.1">
    <property type="nucleotide sequence ID" value="NZ_JBHTBH010000004.1"/>
</dbReference>
<gene>
    <name evidence="2" type="ORF">ACFQRF_10095</name>
</gene>
<dbReference type="Proteomes" id="UP001596540">
    <property type="component" value="Unassembled WGS sequence"/>
</dbReference>
<proteinExistence type="predicted"/>
<accession>A0ABW2KFK3</accession>
<name>A0ABW2KFK3_9ACTN</name>
<sequence>MLLIRRGDRAPRGAVGGRAGGAALRRVLVLGGFAFAAWLAGAAPASAEALDQVSQVAGTVSEVGGAVAGENGVGADAAQAAEAVTATVRTTGATTAPEPAPPAPADITGVVTQAREHTENAVATVTGTGHLDLGHAEPSPSAESAPEEPESPDREAAPAGDRDPAADREPLRRAVPPSAAAPVQLARTAQWTLAVEQVREFAALPSPESEPAPSTVTAGPAQPQAGSPLLLFADHFTRLPETARLVALSPAGRHALAMVPQNPVDEPSFSPD</sequence>
<protein>
    <submittedName>
        <fullName evidence="2">Uncharacterized protein</fullName>
    </submittedName>
</protein>
<evidence type="ECO:0000256" key="1">
    <source>
        <dbReference type="SAM" id="MobiDB-lite"/>
    </source>
</evidence>
<keyword evidence="3" id="KW-1185">Reference proteome</keyword>
<feature type="compositionally biased region" description="Basic and acidic residues" evidence="1">
    <location>
        <begin position="151"/>
        <end position="172"/>
    </location>
</feature>
<feature type="compositionally biased region" description="Low complexity" evidence="1">
    <location>
        <begin position="173"/>
        <end position="183"/>
    </location>
</feature>
<feature type="region of interest" description="Disordered" evidence="1">
    <location>
        <begin position="129"/>
        <end position="183"/>
    </location>
</feature>
<evidence type="ECO:0000313" key="3">
    <source>
        <dbReference type="Proteomes" id="UP001596540"/>
    </source>
</evidence>